<proteinExistence type="predicted"/>
<sequence>MLGYVKIDKGELKVREYEVYCGYYCGICKSIGKRYGQIPRMVLSYDAAFLALTLASLDREPDLPSQEHCIAHHIQKKTVIRNKAIDYAADVMLILAWYKILDDVKDEGKFSARAASLAFRRLRRKLLKKYPQLCSSVETRLKELSLLERENCPSLDAAAEAFSMIMETLFVFGIKTLYGDASYEDWRSVSREEDLTSAQLLAKLGYHMGKWIYLIDAADDIEENIESGAYNPLLFRFRYERDKESAEEFRARIEEPLRFNLFQSLAMTGKCAGLLDIRKNKGIIENVIYFGMNRKTEEVISIKEKGEADESI</sequence>
<evidence type="ECO:0000313" key="2">
    <source>
        <dbReference type="Proteomes" id="UP000824090"/>
    </source>
</evidence>
<organism evidence="1 2">
    <name type="scientific">Candidatus Allocopromorpha excrementigallinarum</name>
    <dbReference type="NCBI Taxonomy" id="2840742"/>
    <lineage>
        <taxon>Bacteria</taxon>
        <taxon>Bacillati</taxon>
        <taxon>Bacillota</taxon>
        <taxon>Clostridia</taxon>
        <taxon>Eubacteriales</taxon>
        <taxon>Eubacteriaceae</taxon>
        <taxon>Eubacteriaceae incertae sedis</taxon>
        <taxon>Candidatus Allocopromorpha</taxon>
    </lineage>
</organism>
<dbReference type="EMBL" id="DVMP01000163">
    <property type="protein sequence ID" value="HIU26674.1"/>
    <property type="molecule type" value="Genomic_DNA"/>
</dbReference>
<protein>
    <submittedName>
        <fullName evidence="1">Uncharacterized protein</fullName>
    </submittedName>
</protein>
<evidence type="ECO:0000313" key="1">
    <source>
        <dbReference type="EMBL" id="HIU26674.1"/>
    </source>
</evidence>
<dbReference type="Proteomes" id="UP000824090">
    <property type="component" value="Unassembled WGS sequence"/>
</dbReference>
<dbReference type="InterPro" id="IPR043740">
    <property type="entry name" value="DUF5685"/>
</dbReference>
<reference evidence="1" key="2">
    <citation type="journal article" date="2021" name="PeerJ">
        <title>Extensive microbial diversity within the chicken gut microbiome revealed by metagenomics and culture.</title>
        <authorList>
            <person name="Gilroy R."/>
            <person name="Ravi A."/>
            <person name="Getino M."/>
            <person name="Pursley I."/>
            <person name="Horton D.L."/>
            <person name="Alikhan N.F."/>
            <person name="Baker D."/>
            <person name="Gharbi K."/>
            <person name="Hall N."/>
            <person name="Watson M."/>
            <person name="Adriaenssens E.M."/>
            <person name="Foster-Nyarko E."/>
            <person name="Jarju S."/>
            <person name="Secka A."/>
            <person name="Antonio M."/>
            <person name="Oren A."/>
            <person name="Chaudhuri R.R."/>
            <person name="La Ragione R."/>
            <person name="Hildebrand F."/>
            <person name="Pallen M.J."/>
        </authorList>
    </citation>
    <scope>NUCLEOTIDE SEQUENCE</scope>
    <source>
        <strain evidence="1">ChiHcec3-6078</strain>
    </source>
</reference>
<dbReference type="Pfam" id="PF18937">
    <property type="entry name" value="DUF5685"/>
    <property type="match status" value="1"/>
</dbReference>
<dbReference type="AlphaFoldDB" id="A0A9D1I1X9"/>
<comment type="caution">
    <text evidence="1">The sequence shown here is derived from an EMBL/GenBank/DDBJ whole genome shotgun (WGS) entry which is preliminary data.</text>
</comment>
<accession>A0A9D1I1X9</accession>
<reference evidence="1" key="1">
    <citation type="submission" date="2020-10" db="EMBL/GenBank/DDBJ databases">
        <authorList>
            <person name="Gilroy R."/>
        </authorList>
    </citation>
    <scope>NUCLEOTIDE SEQUENCE</scope>
    <source>
        <strain evidence="1">ChiHcec3-6078</strain>
    </source>
</reference>
<gene>
    <name evidence="1" type="ORF">IAC50_09300</name>
</gene>
<name>A0A9D1I1X9_9FIRM</name>